<feature type="region of interest" description="Disordered" evidence="1">
    <location>
        <begin position="1"/>
        <end position="157"/>
    </location>
</feature>
<dbReference type="GO" id="GO:0030427">
    <property type="term" value="C:site of polarized growth"/>
    <property type="evidence" value="ECO:0007669"/>
    <property type="project" value="TreeGrafter"/>
</dbReference>
<evidence type="ECO:0000313" key="4">
    <source>
        <dbReference type="Proteomes" id="UP000799440"/>
    </source>
</evidence>
<dbReference type="GO" id="GO:0001402">
    <property type="term" value="P:signal transduction involved in filamentous growth"/>
    <property type="evidence" value="ECO:0007669"/>
    <property type="project" value="TreeGrafter"/>
</dbReference>
<dbReference type="GO" id="GO:0007232">
    <property type="term" value="P:osmosensory signaling pathway via Sho1 osmosensor"/>
    <property type="evidence" value="ECO:0007669"/>
    <property type="project" value="InterPro"/>
</dbReference>
<keyword evidence="4" id="KW-1185">Reference proteome</keyword>
<feature type="compositionally biased region" description="Low complexity" evidence="1">
    <location>
        <begin position="379"/>
        <end position="409"/>
    </location>
</feature>
<evidence type="ECO:0000313" key="3">
    <source>
        <dbReference type="EMBL" id="KAF2748746.1"/>
    </source>
</evidence>
<name>A0A6A6VG07_9PLEO</name>
<dbReference type="PANTHER" id="PTHR35778:SF1">
    <property type="entry name" value="SIGNALING MUCIN HKR1-RELATED"/>
    <property type="match status" value="1"/>
</dbReference>
<proteinExistence type="predicted"/>
<dbReference type="GO" id="GO:0009986">
    <property type="term" value="C:cell surface"/>
    <property type="evidence" value="ECO:0007669"/>
    <property type="project" value="TreeGrafter"/>
</dbReference>
<dbReference type="EMBL" id="MU006568">
    <property type="protein sequence ID" value="KAF2748746.1"/>
    <property type="molecule type" value="Genomic_DNA"/>
</dbReference>
<keyword evidence="2" id="KW-1133">Transmembrane helix</keyword>
<feature type="non-terminal residue" evidence="3">
    <location>
        <position position="1"/>
    </location>
</feature>
<dbReference type="AlphaFoldDB" id="A0A6A6VG07"/>
<dbReference type="GO" id="GO:0005034">
    <property type="term" value="F:osmosensor activity"/>
    <property type="evidence" value="ECO:0007669"/>
    <property type="project" value="InterPro"/>
</dbReference>
<sequence length="426" mass="44693">TPSSAVDPVPTGVPSTTEETSGIFPPSTDIPPSGTSGASDTLSETPTDIPVSETRTPTETLSEPTNDATEAPTTTATPPPTSDAEPPTSTLDIPFVPSVTSTTSRPPIASVQPTATNTETALSRPTEILREPSTASPPSSTSTGIPSDLPRMIPAPPNDNSYIPSDMFLGQIGFEWPLNWPFVCRSDGGTQIFEILPIAIAYALNITQDKIFMQGLKPFDTTEYQRFITTLAQFYIPADLSGTLAGKLRVPADDMWFHPNSTIREFTSLINTAFPLSAGGTSEEVQNPILGGSDGDGETPGVAAGGAIGADMGASRKVNPTSAGIATGAVMGALAYGAAMFFVARRYRTRKLSHKRTSSVPTTNRRYTYGSLQGGAFMSGARGPGRFSFGGRDSRGSRGSSSSQGRSVRTQQISAPVMAENSLGWN</sequence>
<evidence type="ECO:0000256" key="2">
    <source>
        <dbReference type="SAM" id="Phobius"/>
    </source>
</evidence>
<reference evidence="3" key="1">
    <citation type="journal article" date="2020" name="Stud. Mycol.">
        <title>101 Dothideomycetes genomes: a test case for predicting lifestyles and emergence of pathogens.</title>
        <authorList>
            <person name="Haridas S."/>
            <person name="Albert R."/>
            <person name="Binder M."/>
            <person name="Bloem J."/>
            <person name="Labutti K."/>
            <person name="Salamov A."/>
            <person name="Andreopoulos B."/>
            <person name="Baker S."/>
            <person name="Barry K."/>
            <person name="Bills G."/>
            <person name="Bluhm B."/>
            <person name="Cannon C."/>
            <person name="Castanera R."/>
            <person name="Culley D."/>
            <person name="Daum C."/>
            <person name="Ezra D."/>
            <person name="Gonzalez J."/>
            <person name="Henrissat B."/>
            <person name="Kuo A."/>
            <person name="Liang C."/>
            <person name="Lipzen A."/>
            <person name="Lutzoni F."/>
            <person name="Magnuson J."/>
            <person name="Mondo S."/>
            <person name="Nolan M."/>
            <person name="Ohm R."/>
            <person name="Pangilinan J."/>
            <person name="Park H.-J."/>
            <person name="Ramirez L."/>
            <person name="Alfaro M."/>
            <person name="Sun H."/>
            <person name="Tritt A."/>
            <person name="Yoshinaga Y."/>
            <person name="Zwiers L.-H."/>
            <person name="Turgeon B."/>
            <person name="Goodwin S."/>
            <person name="Spatafora J."/>
            <person name="Crous P."/>
            <person name="Grigoriev I."/>
        </authorList>
    </citation>
    <scope>NUCLEOTIDE SEQUENCE</scope>
    <source>
        <strain evidence="3">CBS 119925</strain>
    </source>
</reference>
<feature type="compositionally biased region" description="Low complexity" evidence="1">
    <location>
        <begin position="64"/>
        <end position="90"/>
    </location>
</feature>
<keyword evidence="2" id="KW-0472">Membrane</keyword>
<organism evidence="3 4">
    <name type="scientific">Sporormia fimetaria CBS 119925</name>
    <dbReference type="NCBI Taxonomy" id="1340428"/>
    <lineage>
        <taxon>Eukaryota</taxon>
        <taxon>Fungi</taxon>
        <taxon>Dikarya</taxon>
        <taxon>Ascomycota</taxon>
        <taxon>Pezizomycotina</taxon>
        <taxon>Dothideomycetes</taxon>
        <taxon>Pleosporomycetidae</taxon>
        <taxon>Pleosporales</taxon>
        <taxon>Sporormiaceae</taxon>
        <taxon>Sporormia</taxon>
    </lineage>
</organism>
<dbReference type="InterPro" id="IPR039295">
    <property type="entry name" value="MSB2"/>
</dbReference>
<feature type="compositionally biased region" description="Polar residues" evidence="1">
    <location>
        <begin position="53"/>
        <end position="63"/>
    </location>
</feature>
<dbReference type="GO" id="GO:0031505">
    <property type="term" value="P:fungal-type cell wall organization"/>
    <property type="evidence" value="ECO:0007669"/>
    <property type="project" value="TreeGrafter"/>
</dbReference>
<protein>
    <submittedName>
        <fullName evidence="3">Uncharacterized protein</fullName>
    </submittedName>
</protein>
<gene>
    <name evidence="3" type="ORF">M011DRAFT_374965</name>
</gene>
<feature type="compositionally biased region" description="Low complexity" evidence="1">
    <location>
        <begin position="132"/>
        <end position="147"/>
    </location>
</feature>
<keyword evidence="2" id="KW-0812">Transmembrane</keyword>
<feature type="compositionally biased region" description="Polar residues" evidence="1">
    <location>
        <begin position="98"/>
        <end position="123"/>
    </location>
</feature>
<feature type="region of interest" description="Disordered" evidence="1">
    <location>
        <begin position="378"/>
        <end position="413"/>
    </location>
</feature>
<feature type="compositionally biased region" description="Polar residues" evidence="1">
    <location>
        <begin position="33"/>
        <end position="46"/>
    </location>
</feature>
<dbReference type="OrthoDB" id="3366093at2759"/>
<evidence type="ECO:0000256" key="1">
    <source>
        <dbReference type="SAM" id="MobiDB-lite"/>
    </source>
</evidence>
<dbReference type="GO" id="GO:0030010">
    <property type="term" value="P:establishment of cell polarity"/>
    <property type="evidence" value="ECO:0007669"/>
    <property type="project" value="TreeGrafter"/>
</dbReference>
<dbReference type="PANTHER" id="PTHR35778">
    <property type="entry name" value="SIGNALING MUCIN HKR1-RELATED"/>
    <property type="match status" value="1"/>
</dbReference>
<feature type="transmembrane region" description="Helical" evidence="2">
    <location>
        <begin position="323"/>
        <end position="344"/>
    </location>
</feature>
<accession>A0A6A6VG07</accession>
<dbReference type="GO" id="GO:0006972">
    <property type="term" value="P:hyperosmotic response"/>
    <property type="evidence" value="ECO:0007669"/>
    <property type="project" value="TreeGrafter"/>
</dbReference>
<dbReference type="GO" id="GO:0005576">
    <property type="term" value="C:extracellular region"/>
    <property type="evidence" value="ECO:0007669"/>
    <property type="project" value="TreeGrafter"/>
</dbReference>
<dbReference type="Proteomes" id="UP000799440">
    <property type="component" value="Unassembled WGS sequence"/>
</dbReference>
<dbReference type="GO" id="GO:0005886">
    <property type="term" value="C:plasma membrane"/>
    <property type="evidence" value="ECO:0007669"/>
    <property type="project" value="InterPro"/>
</dbReference>
<feature type="non-terminal residue" evidence="3">
    <location>
        <position position="426"/>
    </location>
</feature>